<organism evidence="4 5">
    <name type="scientific">Austrofundulus limnaeus</name>
    <name type="common">Annual killifish</name>
    <dbReference type="NCBI Taxonomy" id="52670"/>
    <lineage>
        <taxon>Eukaryota</taxon>
        <taxon>Metazoa</taxon>
        <taxon>Chordata</taxon>
        <taxon>Craniata</taxon>
        <taxon>Vertebrata</taxon>
        <taxon>Euteleostomi</taxon>
        <taxon>Actinopterygii</taxon>
        <taxon>Neopterygii</taxon>
        <taxon>Teleostei</taxon>
        <taxon>Neoteleostei</taxon>
        <taxon>Acanthomorphata</taxon>
        <taxon>Ovalentaria</taxon>
        <taxon>Atherinomorphae</taxon>
        <taxon>Cyprinodontiformes</taxon>
        <taxon>Rivulidae</taxon>
        <taxon>Austrofundulus</taxon>
    </lineage>
</organism>
<feature type="domain" description="PH" evidence="3">
    <location>
        <begin position="17"/>
        <end position="112"/>
    </location>
</feature>
<sequence length="260" mass="29391">MKINEKILTHYLSCPSPVDKEGYLLKKKERTGTFQRRWFVLKANMLFYQERPADRHLLGVIVLEGCAVQRSESEEPLAFSLVFGPGLKTYRFLARDHRTQEGWVNALFSARHCYISQLVKDLGRKYEEAKQQRGSSGPPSSVDLLSPSTNSLLSAEEPSAVIREGRSFSASAVLHSPSASTKVLPKKSPKLWPRRNAYVTPLNGPAPLYGEWPLVGSDPLVEFSKLHDYYGQEVKKAREEWVKSRQTPDESSDRDLIDLG</sequence>
<keyword evidence="4" id="KW-1185">Reference proteome</keyword>
<dbReference type="GO" id="GO:0005769">
    <property type="term" value="C:early endosome"/>
    <property type="evidence" value="ECO:0007669"/>
    <property type="project" value="UniProtKB-SubCell"/>
</dbReference>
<dbReference type="SMART" id="SM00233">
    <property type="entry name" value="PH"/>
    <property type="match status" value="1"/>
</dbReference>
<dbReference type="AlphaFoldDB" id="A0A2I4D0A9"/>
<keyword evidence="1" id="KW-0967">Endosome</keyword>
<dbReference type="OrthoDB" id="10261837at2759"/>
<dbReference type="InterPro" id="IPR045188">
    <property type="entry name" value="Boi1/Boi2-like"/>
</dbReference>
<evidence type="ECO:0000313" key="4">
    <source>
        <dbReference type="Proteomes" id="UP000192220"/>
    </source>
</evidence>
<dbReference type="GO" id="GO:0001881">
    <property type="term" value="P:receptor recycling"/>
    <property type="evidence" value="ECO:0007669"/>
    <property type="project" value="UniProtKB-UniRule"/>
</dbReference>
<comment type="function">
    <text evidence="1">Plays a role in endocytic trafficking. Required for receptor recycling from endosomes, both to the trans-Golgi network and the plasma membrane.</text>
</comment>
<dbReference type="InterPro" id="IPR011993">
    <property type="entry name" value="PH-like_dom_sf"/>
</dbReference>
<comment type="similarity">
    <text evidence="1">Belongs to the sesquipedalian family.</text>
</comment>
<dbReference type="GO" id="GO:0042147">
    <property type="term" value="P:retrograde transport, endosome to Golgi"/>
    <property type="evidence" value="ECO:0007669"/>
    <property type="project" value="UniProtKB-UniRule"/>
</dbReference>
<dbReference type="PANTHER" id="PTHR22902:SF17">
    <property type="entry name" value="SESQUIPEDALIAN-1"/>
    <property type="match status" value="1"/>
</dbReference>
<accession>A0A2I4D0A9</accession>
<dbReference type="KEGG" id="alim:106533790"/>
<proteinExistence type="inferred from homology"/>
<dbReference type="GO" id="GO:0055037">
    <property type="term" value="C:recycling endosome"/>
    <property type="evidence" value="ECO:0007669"/>
    <property type="project" value="UniProtKB-SubCell"/>
</dbReference>
<keyword evidence="1" id="KW-0968">Cytoplasmic vesicle</keyword>
<dbReference type="CTD" id="150368"/>
<dbReference type="GO" id="GO:0030136">
    <property type="term" value="C:clathrin-coated vesicle"/>
    <property type="evidence" value="ECO:0007669"/>
    <property type="project" value="UniProtKB-SubCell"/>
</dbReference>
<dbReference type="InParanoid" id="A0A2I4D0A9"/>
<reference evidence="5" key="1">
    <citation type="submission" date="2025-08" db="UniProtKB">
        <authorList>
            <consortium name="RefSeq"/>
        </authorList>
    </citation>
    <scope>IDENTIFICATION</scope>
    <source>
        <strain evidence="5">Quisiro</strain>
        <tissue evidence="5">Liver</tissue>
    </source>
</reference>
<feature type="region of interest" description="Disordered" evidence="2">
    <location>
        <begin position="239"/>
        <end position="260"/>
    </location>
</feature>
<evidence type="ECO:0000313" key="5">
    <source>
        <dbReference type="RefSeq" id="XP_013885681.1"/>
    </source>
</evidence>
<dbReference type="Pfam" id="PF00169">
    <property type="entry name" value="PH"/>
    <property type="match status" value="1"/>
</dbReference>
<keyword evidence="1" id="KW-0333">Golgi apparatus</keyword>
<dbReference type="PANTHER" id="PTHR22902">
    <property type="entry name" value="SESQUIPEDALIAN"/>
    <property type="match status" value="1"/>
</dbReference>
<dbReference type="Gene3D" id="2.30.29.30">
    <property type="entry name" value="Pleckstrin-homology domain (PH domain)/Phosphotyrosine-binding domain (PTB)"/>
    <property type="match status" value="1"/>
</dbReference>
<dbReference type="GO" id="GO:0005829">
    <property type="term" value="C:cytosol"/>
    <property type="evidence" value="ECO:0007669"/>
    <property type="project" value="GOC"/>
</dbReference>
<evidence type="ECO:0000256" key="1">
    <source>
        <dbReference type="RuleBase" id="RU369082"/>
    </source>
</evidence>
<feature type="region of interest" description="Disordered" evidence="2">
    <location>
        <begin position="129"/>
        <end position="148"/>
    </location>
</feature>
<dbReference type="Proteomes" id="UP000192220">
    <property type="component" value="Unplaced"/>
</dbReference>
<dbReference type="SUPFAM" id="SSF50729">
    <property type="entry name" value="PH domain-like"/>
    <property type="match status" value="1"/>
</dbReference>
<dbReference type="GO" id="GO:0005802">
    <property type="term" value="C:trans-Golgi network"/>
    <property type="evidence" value="ECO:0007669"/>
    <property type="project" value="UniProtKB-UniRule"/>
</dbReference>
<dbReference type="PROSITE" id="PS50003">
    <property type="entry name" value="PH_DOMAIN"/>
    <property type="match status" value="1"/>
</dbReference>
<protein>
    <recommendedName>
        <fullName evidence="1">Sesquipedalian</fullName>
        <shortName evidence="1">Ses</shortName>
    </recommendedName>
    <alternativeName>
        <fullName evidence="1">PH domain-containing endocytic trafficking adaptor</fullName>
    </alternativeName>
</protein>
<name>A0A2I4D0A9_AUSLI</name>
<dbReference type="RefSeq" id="XP_013885681.1">
    <property type="nucleotide sequence ID" value="XM_014030227.1"/>
</dbReference>
<dbReference type="InterPro" id="IPR001849">
    <property type="entry name" value="PH_domain"/>
</dbReference>
<dbReference type="GO" id="GO:0007032">
    <property type="term" value="P:endosome organization"/>
    <property type="evidence" value="ECO:0007669"/>
    <property type="project" value="UniProtKB-UniRule"/>
</dbReference>
<gene>
    <name evidence="5" type="primary">pheta2</name>
</gene>
<evidence type="ECO:0000259" key="3">
    <source>
        <dbReference type="PROSITE" id="PS50003"/>
    </source>
</evidence>
<comment type="subcellular location">
    <subcellularLocation>
        <location evidence="1">Early endosome</location>
    </subcellularLocation>
    <subcellularLocation>
        <location evidence="1">Recycling endosome</location>
    </subcellularLocation>
    <subcellularLocation>
        <location evidence="1">Golgi apparatus</location>
        <location evidence="1">trans-Golgi network</location>
    </subcellularLocation>
    <subcellularLocation>
        <location evidence="1">Cytoplasmic vesicle</location>
        <location evidence="1">Clathrin-coated vesicle</location>
    </subcellularLocation>
</comment>
<evidence type="ECO:0000256" key="2">
    <source>
        <dbReference type="SAM" id="MobiDB-lite"/>
    </source>
</evidence>
<keyword evidence="1" id="KW-0597">Phosphoprotein</keyword>